<dbReference type="Proteomes" id="UP000326396">
    <property type="component" value="Linkage Group LG7"/>
</dbReference>
<keyword evidence="1" id="KW-0175">Coiled coil</keyword>
<dbReference type="PANTHER" id="PTHR10775:SF183">
    <property type="entry name" value="TRANSPOSON, EN_SPM-LIKE, TRANSPOSASE-ASSOCIATED DOMAIN PROTEIN-RELATED"/>
    <property type="match status" value="1"/>
</dbReference>
<name>A0A5N6LZR9_9ASTR</name>
<dbReference type="OrthoDB" id="1917820at2759"/>
<dbReference type="Pfam" id="PF13963">
    <property type="entry name" value="Transpos_assoc"/>
    <property type="match status" value="1"/>
</dbReference>
<dbReference type="AlphaFoldDB" id="A0A5N6LZR9"/>
<organism evidence="3 4">
    <name type="scientific">Mikania micrantha</name>
    <name type="common">bitter vine</name>
    <dbReference type="NCBI Taxonomy" id="192012"/>
    <lineage>
        <taxon>Eukaryota</taxon>
        <taxon>Viridiplantae</taxon>
        <taxon>Streptophyta</taxon>
        <taxon>Embryophyta</taxon>
        <taxon>Tracheophyta</taxon>
        <taxon>Spermatophyta</taxon>
        <taxon>Magnoliopsida</taxon>
        <taxon>eudicotyledons</taxon>
        <taxon>Gunneridae</taxon>
        <taxon>Pentapetalae</taxon>
        <taxon>asterids</taxon>
        <taxon>campanulids</taxon>
        <taxon>Asterales</taxon>
        <taxon>Asteraceae</taxon>
        <taxon>Asteroideae</taxon>
        <taxon>Heliantheae alliance</taxon>
        <taxon>Eupatorieae</taxon>
        <taxon>Mikania</taxon>
    </lineage>
</organism>
<evidence type="ECO:0000313" key="4">
    <source>
        <dbReference type="Proteomes" id="UP000326396"/>
    </source>
</evidence>
<dbReference type="InterPro" id="IPR004252">
    <property type="entry name" value="Probable_transposase_24"/>
</dbReference>
<feature type="domain" description="Transposase-associated" evidence="2">
    <location>
        <begin position="5"/>
        <end position="92"/>
    </location>
</feature>
<comment type="caution">
    <text evidence="3">The sequence shown here is derived from an EMBL/GenBank/DDBJ whole genome shotgun (WGS) entry which is preliminary data.</text>
</comment>
<gene>
    <name evidence="3" type="ORF">E3N88_34706</name>
</gene>
<sequence length="657" mass="77086">MTSNREWMYRTRTSNGLFNPEFQQHVTYFLDFAYANATNIRRRTIEGVDVLEIRCPCTICKNLEYKNRDMVEYDLYKKGFMKNYLIWYCHGESVSSQDVRQCSNPIPSQHHGDFVGYNDMIVESMHQNHHPSDEQRPQYPNQNAEAFYTMLRQADEPLWPGCVKASTLSITTRLLHWKSECNVSDSTYDKLLPIIKDCLPDGEKLPTNFYETKKMLKLLELPSEQIHVCTNHCILFRGPFSDLDRCIVCSENRYKERGNKVPKLVMTYMPVGPRLQRLFYSKKTSEHLTWHAVHQRQTEKTRDTRDPKMGLTLSENMSSLMKMRIIMRRKMRLNLALMLQTCFMFPLKENLSRGEKWDPSNDYVIREAFQNVLKKRYPDIMLEHRATSAKRARDAGHNFPNDNPNFNIMRDFPPRFVHPEVWRDLCKGWNTVAWKKKSERGRNNRISADEEDVISRHTGGSRGYDEHRIILEKKLGRPPTFKELFLATHLVKESKKKFWEGLYEESLDEAVFCTTRSRKAYEEYATAMLERYGEDVTQHPVGDVELWESTQGGSKFGIGSSDSNFIITGTPSLSSGSTPSYVEYQRSQEKVRDLQSQVEELHNRVEDVQQKMKEEVQHHMREEIQQQVREEMKEEMQRQIGELMKKFGNPGNPGNPT</sequence>
<evidence type="ECO:0000256" key="1">
    <source>
        <dbReference type="SAM" id="Coils"/>
    </source>
</evidence>
<evidence type="ECO:0000259" key="2">
    <source>
        <dbReference type="Pfam" id="PF13963"/>
    </source>
</evidence>
<feature type="coiled-coil region" evidence="1">
    <location>
        <begin position="584"/>
        <end position="618"/>
    </location>
</feature>
<accession>A0A5N6LZR9</accession>
<evidence type="ECO:0000313" key="3">
    <source>
        <dbReference type="EMBL" id="KAD3066826.1"/>
    </source>
</evidence>
<dbReference type="Pfam" id="PF03004">
    <property type="entry name" value="Transposase_24"/>
    <property type="match status" value="1"/>
</dbReference>
<reference evidence="3 4" key="1">
    <citation type="submission" date="2019-05" db="EMBL/GenBank/DDBJ databases">
        <title>Mikania micrantha, genome provides insights into the molecular mechanism of rapid growth.</title>
        <authorList>
            <person name="Liu B."/>
        </authorList>
    </citation>
    <scope>NUCLEOTIDE SEQUENCE [LARGE SCALE GENOMIC DNA]</scope>
    <source>
        <strain evidence="3">NLD-2019</strain>
        <tissue evidence="3">Leaf</tissue>
    </source>
</reference>
<keyword evidence="4" id="KW-1185">Reference proteome</keyword>
<dbReference type="InterPro" id="IPR029480">
    <property type="entry name" value="Transpos_assoc"/>
</dbReference>
<dbReference type="EMBL" id="SZYD01000017">
    <property type="protein sequence ID" value="KAD3066826.1"/>
    <property type="molecule type" value="Genomic_DNA"/>
</dbReference>
<proteinExistence type="predicted"/>
<dbReference type="PANTHER" id="PTHR10775">
    <property type="entry name" value="OS08G0208400 PROTEIN"/>
    <property type="match status" value="1"/>
</dbReference>
<protein>
    <recommendedName>
        <fullName evidence="2">Transposase-associated domain-containing protein</fullName>
    </recommendedName>
</protein>